<dbReference type="AlphaFoldDB" id="A0A6V8PL95"/>
<name>A0A6V8PL95_9ACTN</name>
<comment type="caution">
    <text evidence="1">The sequence shown here is derived from an EMBL/GenBank/DDBJ whole genome shotgun (WGS) entry which is preliminary data.</text>
</comment>
<evidence type="ECO:0000313" key="1">
    <source>
        <dbReference type="EMBL" id="GFP33399.1"/>
    </source>
</evidence>
<sequence>SEIQIGDEGLEMGEEKKIFHFFFEESTDGRRFMKVYGRNGRSDAHSRQTEHGLDKLERGRQVLLYRLPLL</sequence>
<feature type="non-terminal residue" evidence="1">
    <location>
        <position position="1"/>
    </location>
</feature>
<dbReference type="EMBL" id="BLSA01000452">
    <property type="protein sequence ID" value="GFP33399.1"/>
    <property type="molecule type" value="Genomic_DNA"/>
</dbReference>
<dbReference type="Proteomes" id="UP000568877">
    <property type="component" value="Unassembled WGS sequence"/>
</dbReference>
<accession>A0A6V8PL95</accession>
<proteinExistence type="predicted"/>
<reference evidence="1 2" key="1">
    <citation type="journal article" date="2020" name="Front. Microbiol.">
        <title>Single-cell genomics of novel Actinobacteria with the Wood-Ljungdahl pathway discovered in a serpentinizing system.</title>
        <authorList>
            <person name="Merino N."/>
            <person name="Kawai M."/>
            <person name="Boyd E.S."/>
            <person name="Colman D.R."/>
            <person name="McGlynn S.E."/>
            <person name="Nealson K.H."/>
            <person name="Kurokawa K."/>
            <person name="Hongoh Y."/>
        </authorList>
    </citation>
    <scope>NUCLEOTIDE SEQUENCE [LARGE SCALE GENOMIC DNA]</scope>
    <source>
        <strain evidence="1 2">S42</strain>
    </source>
</reference>
<evidence type="ECO:0000313" key="2">
    <source>
        <dbReference type="Proteomes" id="UP000568877"/>
    </source>
</evidence>
<gene>
    <name evidence="1" type="ORF">HKBW3S42_01734</name>
</gene>
<organism evidence="1 2">
    <name type="scientific">Candidatus Hakubella thermalkaliphila</name>
    <dbReference type="NCBI Taxonomy" id="2754717"/>
    <lineage>
        <taxon>Bacteria</taxon>
        <taxon>Bacillati</taxon>
        <taxon>Actinomycetota</taxon>
        <taxon>Actinomycetota incertae sedis</taxon>
        <taxon>Candidatus Hakubellales</taxon>
        <taxon>Candidatus Hakubellaceae</taxon>
        <taxon>Candidatus Hakubella</taxon>
    </lineage>
</organism>
<protein>
    <submittedName>
        <fullName evidence="1">Uncharacterized protein</fullName>
    </submittedName>
</protein>